<dbReference type="Gene3D" id="2.60.120.380">
    <property type="match status" value="1"/>
</dbReference>
<keyword evidence="9" id="KW-0963">Cytoplasm</keyword>
<evidence type="ECO:0000256" key="23">
    <source>
        <dbReference type="PIRSR" id="PIRSR622684-1"/>
    </source>
</evidence>
<dbReference type="SMART" id="SM00720">
    <property type="entry name" value="calpain_III"/>
    <property type="match status" value="1"/>
</dbReference>
<sequence>MSFTLACGWNGTKHNGLENRENKTFEPLNNHQKGLLVGQQANYDYGEVRMEQVYASGMAAKLRSQWDRDEGLGQNHNAVKFQGQDFESLRARCLQSRSLFEDSLFPCAASSLGFNELGPRSSKTQGVRWMRPTEICTRPQFIVDGATRTDICQGALGDCWLLAAIASLTLNDNLLHRVVPHGQDFGGQYTGIFHFQFWQYGEWMEVVIDDRLPVKDGKLLFVHSAEGGEFWSALLEKAYAKLNGCYEALSGGSTSEGFEDFTGGVTEMYELRKAPSDLYSIISRAVERGSLLGCSIDITSSQDMEAVTFKKLVKGHAYSVTGVDEVVYRGNMTKLVRIRNPWGEIEWTGAWSDNSREWESVDRSVRGRLQNRSEDGEFWMSFSDFLREFTRLEICNLTADALEATQQKKWSSAVYQGEWRRGSTAGGCRNFPATFWINPQFKIDLQHPDTAGQSDCSFLVALMQKDRRKKRKEGKDMETIGFAIYEVPNEYVGRSGVHLKRDFFLTHGSSARSELFINLREVSSRFQLPAGEYIIVPSTFEPQKEGDFVLRVFSEKPANSEELDDDVTAELPAESQLDESQIDAGFKSLFRQLAGEDMEISATELQTILNRIISKHKDLKTDGFGPEACRTMINLMDTDGSGKLGLAEFHVLWEKIKRYLTVFRQFDLDKSGTMSSYEMRMALEAAGFKLTNHLFQLIILRYTEADLTVDFDNFVTCLVRLETMFKTFKTMDTDADGVIQLNFFQWITLTMFA</sequence>
<dbReference type="InterPro" id="IPR036213">
    <property type="entry name" value="Calpain_III_sf"/>
</dbReference>
<dbReference type="PANTHER" id="PTHR10183">
    <property type="entry name" value="CALPAIN"/>
    <property type="match status" value="1"/>
</dbReference>
<dbReference type="Gene3D" id="1.10.238.10">
    <property type="entry name" value="EF-hand"/>
    <property type="match status" value="1"/>
</dbReference>
<evidence type="ECO:0000256" key="7">
    <source>
        <dbReference type="ARBA" id="ARBA00020246"/>
    </source>
</evidence>
<evidence type="ECO:0000256" key="13">
    <source>
        <dbReference type="ARBA" id="ARBA00022737"/>
    </source>
</evidence>
<evidence type="ECO:0000256" key="18">
    <source>
        <dbReference type="ARBA" id="ARBA00023136"/>
    </source>
</evidence>
<evidence type="ECO:0000256" key="15">
    <source>
        <dbReference type="ARBA" id="ARBA00022807"/>
    </source>
</evidence>
<keyword evidence="12" id="KW-0479">Metal-binding</keyword>
<dbReference type="Pfam" id="PF01067">
    <property type="entry name" value="Calpain_III"/>
    <property type="match status" value="1"/>
</dbReference>
<protein>
    <recommendedName>
        <fullName evidence="7">Calpain-1 catalytic subunit</fullName>
        <ecNumber evidence="6">3.4.22.52</ecNumber>
    </recommendedName>
    <alternativeName>
        <fullName evidence="19">Calcium-activated neutral proteinase 1</fullName>
    </alternativeName>
    <alternativeName>
        <fullName evidence="20">Calpain mu-type</fullName>
    </alternativeName>
    <alternativeName>
        <fullName evidence="22">Calpain-1 large subunit</fullName>
    </alternativeName>
    <alternativeName>
        <fullName evidence="21">Micromolar-calpain</fullName>
    </alternativeName>
</protein>
<dbReference type="EC" id="3.4.22.52" evidence="6"/>
<feature type="domain" description="EF-hand" evidence="26">
    <location>
        <begin position="654"/>
        <end position="689"/>
    </location>
</feature>
<dbReference type="InterPro" id="IPR022684">
    <property type="entry name" value="Calpain_cysteine_protease"/>
</dbReference>
<dbReference type="InterPro" id="IPR038765">
    <property type="entry name" value="Papain-like_cys_pep_sf"/>
</dbReference>
<evidence type="ECO:0000259" key="26">
    <source>
        <dbReference type="PROSITE" id="PS50222"/>
    </source>
</evidence>
<keyword evidence="18" id="KW-0472">Membrane</keyword>
<evidence type="ECO:0000256" key="4">
    <source>
        <dbReference type="ARBA" id="ARBA00004496"/>
    </source>
</evidence>
<dbReference type="FunFam" id="1.10.238.10:FF:000124">
    <property type="entry name" value="Calpain-1 catalytic subunit"/>
    <property type="match status" value="1"/>
</dbReference>
<feature type="domain" description="Calpain catalytic" evidence="25">
    <location>
        <begin position="99"/>
        <end position="398"/>
    </location>
</feature>
<dbReference type="SUPFAM" id="SSF49758">
    <property type="entry name" value="Calpain large subunit, middle domain (domain III)"/>
    <property type="match status" value="1"/>
</dbReference>
<dbReference type="InterPro" id="IPR022683">
    <property type="entry name" value="Calpain_III"/>
</dbReference>
<keyword evidence="13" id="KW-0677">Repeat</keyword>
<comment type="cofactor">
    <cofactor evidence="2">
        <name>Ca(2+)</name>
        <dbReference type="ChEBI" id="CHEBI:29108"/>
    </cofactor>
</comment>
<dbReference type="InterPro" id="IPR018247">
    <property type="entry name" value="EF_Hand_1_Ca_BS"/>
</dbReference>
<evidence type="ECO:0000256" key="19">
    <source>
        <dbReference type="ARBA" id="ARBA00031279"/>
    </source>
</evidence>
<evidence type="ECO:0000256" key="17">
    <source>
        <dbReference type="ARBA" id="ARBA00022837"/>
    </source>
</evidence>
<evidence type="ECO:0000256" key="14">
    <source>
        <dbReference type="ARBA" id="ARBA00022801"/>
    </source>
</evidence>
<evidence type="ECO:0000256" key="5">
    <source>
        <dbReference type="ARBA" id="ARBA00007623"/>
    </source>
</evidence>
<dbReference type="FunFam" id="2.60.120.380:FF:000001">
    <property type="entry name" value="Calpain-1 catalytic subunit"/>
    <property type="match status" value="1"/>
</dbReference>
<evidence type="ECO:0000256" key="8">
    <source>
        <dbReference type="ARBA" id="ARBA00022475"/>
    </source>
</evidence>
<dbReference type="InterPro" id="IPR002048">
    <property type="entry name" value="EF_hand_dom"/>
</dbReference>
<accession>A0AAN8NAI1</accession>
<dbReference type="FunFam" id="3.90.70.10:FF:000001">
    <property type="entry name" value="Calpain-1 catalytic subunit"/>
    <property type="match status" value="1"/>
</dbReference>
<feature type="active site" evidence="23 24">
    <location>
        <position position="340"/>
    </location>
</feature>
<evidence type="ECO:0000259" key="25">
    <source>
        <dbReference type="PROSITE" id="PS50203"/>
    </source>
</evidence>
<keyword evidence="14 24" id="KW-0378">Hydrolase</keyword>
<name>A0AAN8NAI1_9TELE</name>
<dbReference type="GO" id="GO:0006508">
    <property type="term" value="P:proteolysis"/>
    <property type="evidence" value="ECO:0007669"/>
    <property type="project" value="UniProtKB-KW"/>
</dbReference>
<dbReference type="GO" id="GO:0005509">
    <property type="term" value="F:calcium ion binding"/>
    <property type="evidence" value="ECO:0007669"/>
    <property type="project" value="InterPro"/>
</dbReference>
<evidence type="ECO:0000256" key="3">
    <source>
        <dbReference type="ARBA" id="ARBA00004236"/>
    </source>
</evidence>
<dbReference type="InterPro" id="IPR022682">
    <property type="entry name" value="Calpain_domain_III"/>
</dbReference>
<dbReference type="InterPro" id="IPR033883">
    <property type="entry name" value="C2_III"/>
</dbReference>
<dbReference type="CDD" id="cd00214">
    <property type="entry name" value="Calpain_III"/>
    <property type="match status" value="1"/>
</dbReference>
<keyword evidence="16" id="KW-0068">Autocatalytic cleavage</keyword>
<proteinExistence type="inferred from homology"/>
<comment type="subcellular location">
    <subcellularLocation>
        <location evidence="3">Cell membrane</location>
    </subcellularLocation>
    <subcellularLocation>
        <location evidence="4">Cytoplasm</location>
    </subcellularLocation>
</comment>
<keyword evidence="17" id="KW-0106">Calcium</keyword>
<dbReference type="SUPFAM" id="SSF47473">
    <property type="entry name" value="EF-hand"/>
    <property type="match status" value="1"/>
</dbReference>
<dbReference type="GO" id="GO:0005886">
    <property type="term" value="C:plasma membrane"/>
    <property type="evidence" value="ECO:0007669"/>
    <property type="project" value="UniProtKB-SubCell"/>
</dbReference>
<keyword evidence="10" id="KW-0597">Phosphoprotein</keyword>
<dbReference type="AlphaFoldDB" id="A0AAN8NAI1"/>
<feature type="active site" evidence="23 24">
    <location>
        <position position="159"/>
    </location>
</feature>
<evidence type="ECO:0000256" key="6">
    <source>
        <dbReference type="ARBA" id="ARBA00012482"/>
    </source>
</evidence>
<dbReference type="PROSITE" id="PS00139">
    <property type="entry name" value="THIOL_PROTEASE_CYS"/>
    <property type="match status" value="1"/>
</dbReference>
<dbReference type="Gene3D" id="3.90.70.10">
    <property type="entry name" value="Cysteine proteinases"/>
    <property type="match status" value="1"/>
</dbReference>
<dbReference type="InterPro" id="IPR001300">
    <property type="entry name" value="Peptidase_C2_calpain_cat"/>
</dbReference>
<evidence type="ECO:0000256" key="12">
    <source>
        <dbReference type="ARBA" id="ARBA00022723"/>
    </source>
</evidence>
<gene>
    <name evidence="27" type="ORF">J4Q44_G00057100</name>
</gene>
<evidence type="ECO:0000256" key="22">
    <source>
        <dbReference type="ARBA" id="ARBA00032619"/>
    </source>
</evidence>
<dbReference type="InterPro" id="IPR011992">
    <property type="entry name" value="EF-hand-dom_pair"/>
</dbReference>
<evidence type="ECO:0000256" key="9">
    <source>
        <dbReference type="ARBA" id="ARBA00022490"/>
    </source>
</evidence>
<evidence type="ECO:0000256" key="21">
    <source>
        <dbReference type="ARBA" id="ARBA00032278"/>
    </source>
</evidence>
<keyword evidence="15 24" id="KW-0788">Thiol protease</keyword>
<evidence type="ECO:0000313" key="27">
    <source>
        <dbReference type="EMBL" id="KAK6323371.1"/>
    </source>
</evidence>
<dbReference type="GO" id="GO:0005737">
    <property type="term" value="C:cytoplasm"/>
    <property type="evidence" value="ECO:0007669"/>
    <property type="project" value="UniProtKB-SubCell"/>
</dbReference>
<dbReference type="Pfam" id="PF13833">
    <property type="entry name" value="EF-hand_8"/>
    <property type="match status" value="1"/>
</dbReference>
<dbReference type="Pfam" id="PF00648">
    <property type="entry name" value="Peptidase_C2"/>
    <property type="match status" value="1"/>
</dbReference>
<feature type="active site" evidence="23 24">
    <location>
        <position position="316"/>
    </location>
</feature>
<evidence type="ECO:0000256" key="24">
    <source>
        <dbReference type="PROSITE-ProRule" id="PRU00239"/>
    </source>
</evidence>
<evidence type="ECO:0000256" key="16">
    <source>
        <dbReference type="ARBA" id="ARBA00022813"/>
    </source>
</evidence>
<dbReference type="EMBL" id="JAGTTL010000004">
    <property type="protein sequence ID" value="KAK6323371.1"/>
    <property type="molecule type" value="Genomic_DNA"/>
</dbReference>
<comment type="catalytic activity">
    <reaction evidence="1">
        <text>Broad endopeptidase specificity.</text>
        <dbReference type="EC" id="3.4.22.52"/>
    </reaction>
</comment>
<evidence type="ECO:0000256" key="11">
    <source>
        <dbReference type="ARBA" id="ARBA00022670"/>
    </source>
</evidence>
<dbReference type="InterPro" id="IPR000169">
    <property type="entry name" value="Pept_cys_AS"/>
</dbReference>
<evidence type="ECO:0000256" key="10">
    <source>
        <dbReference type="ARBA" id="ARBA00022553"/>
    </source>
</evidence>
<dbReference type="SMART" id="SM00230">
    <property type="entry name" value="CysPc"/>
    <property type="match status" value="1"/>
</dbReference>
<comment type="caution">
    <text evidence="27">The sequence shown here is derived from an EMBL/GenBank/DDBJ whole genome shotgun (WGS) entry which is preliminary data.</text>
</comment>
<evidence type="ECO:0000256" key="2">
    <source>
        <dbReference type="ARBA" id="ARBA00001913"/>
    </source>
</evidence>
<dbReference type="SUPFAM" id="SSF54001">
    <property type="entry name" value="Cysteine proteinases"/>
    <property type="match status" value="1"/>
</dbReference>
<dbReference type="SMART" id="SM00054">
    <property type="entry name" value="EFh"/>
    <property type="match status" value="3"/>
</dbReference>
<comment type="similarity">
    <text evidence="5">Belongs to the peptidase C2 family.</text>
</comment>
<dbReference type="PROSITE" id="PS00018">
    <property type="entry name" value="EF_HAND_1"/>
    <property type="match status" value="1"/>
</dbReference>
<dbReference type="CDD" id="cd00044">
    <property type="entry name" value="CysPc"/>
    <property type="match status" value="1"/>
</dbReference>
<organism evidence="27 28">
    <name type="scientific">Coregonus suidteri</name>
    <dbReference type="NCBI Taxonomy" id="861788"/>
    <lineage>
        <taxon>Eukaryota</taxon>
        <taxon>Metazoa</taxon>
        <taxon>Chordata</taxon>
        <taxon>Craniata</taxon>
        <taxon>Vertebrata</taxon>
        <taxon>Euteleostomi</taxon>
        <taxon>Actinopterygii</taxon>
        <taxon>Neopterygii</taxon>
        <taxon>Teleostei</taxon>
        <taxon>Protacanthopterygii</taxon>
        <taxon>Salmoniformes</taxon>
        <taxon>Salmonidae</taxon>
        <taxon>Coregoninae</taxon>
        <taxon>Coregonus</taxon>
    </lineage>
</organism>
<dbReference type="GO" id="GO:0004198">
    <property type="term" value="F:calcium-dependent cysteine-type endopeptidase activity"/>
    <property type="evidence" value="ECO:0007669"/>
    <property type="project" value="UniProtKB-EC"/>
</dbReference>
<keyword evidence="8" id="KW-1003">Cell membrane</keyword>
<dbReference type="PRINTS" id="PR00704">
    <property type="entry name" value="CALPAIN"/>
</dbReference>
<evidence type="ECO:0000313" key="28">
    <source>
        <dbReference type="Proteomes" id="UP001356427"/>
    </source>
</evidence>
<dbReference type="PROSITE" id="PS50222">
    <property type="entry name" value="EF_HAND_2"/>
    <property type="match status" value="1"/>
</dbReference>
<evidence type="ECO:0000256" key="20">
    <source>
        <dbReference type="ARBA" id="ARBA00031878"/>
    </source>
</evidence>
<reference evidence="27 28" key="1">
    <citation type="submission" date="2021-04" db="EMBL/GenBank/DDBJ databases">
        <authorList>
            <person name="De Guttry C."/>
            <person name="Zahm M."/>
            <person name="Klopp C."/>
            <person name="Cabau C."/>
            <person name="Louis A."/>
            <person name="Berthelot C."/>
            <person name="Parey E."/>
            <person name="Roest Crollius H."/>
            <person name="Montfort J."/>
            <person name="Robinson-Rechavi M."/>
            <person name="Bucao C."/>
            <person name="Bouchez O."/>
            <person name="Gislard M."/>
            <person name="Lluch J."/>
            <person name="Milhes M."/>
            <person name="Lampietro C."/>
            <person name="Lopez Roques C."/>
            <person name="Donnadieu C."/>
            <person name="Braasch I."/>
            <person name="Desvignes T."/>
            <person name="Postlethwait J."/>
            <person name="Bobe J."/>
            <person name="Wedekind C."/>
            <person name="Guiguen Y."/>
        </authorList>
    </citation>
    <scope>NUCLEOTIDE SEQUENCE [LARGE SCALE GENOMIC DNA]</scope>
    <source>
        <strain evidence="27">Cs_M1</strain>
        <tissue evidence="27">Blood</tissue>
    </source>
</reference>
<evidence type="ECO:0000256" key="1">
    <source>
        <dbReference type="ARBA" id="ARBA00001208"/>
    </source>
</evidence>
<dbReference type="PROSITE" id="PS50203">
    <property type="entry name" value="CALPAIN_CAT"/>
    <property type="match status" value="1"/>
</dbReference>
<keyword evidence="28" id="KW-1185">Reference proteome</keyword>
<dbReference type="Proteomes" id="UP001356427">
    <property type="component" value="Unassembled WGS sequence"/>
</dbReference>
<dbReference type="PANTHER" id="PTHR10183:SF284">
    <property type="entry name" value="CALPAIN-1 CATALYTIC SUBUNIT"/>
    <property type="match status" value="1"/>
</dbReference>
<keyword evidence="11 24" id="KW-0645">Protease</keyword>